<keyword evidence="3 6" id="KW-0808">Transferase</keyword>
<evidence type="ECO:0000256" key="4">
    <source>
        <dbReference type="ARBA" id="ARBA00022691"/>
    </source>
</evidence>
<dbReference type="PROSITE" id="PS00092">
    <property type="entry name" value="N6_MTASE"/>
    <property type="match status" value="1"/>
</dbReference>
<gene>
    <name evidence="6" type="ORF">SAMN04488564_103636</name>
</gene>
<keyword evidence="2 6" id="KW-0489">Methyltransferase</keyword>
<evidence type="ECO:0000256" key="3">
    <source>
        <dbReference type="ARBA" id="ARBA00022679"/>
    </source>
</evidence>
<dbReference type="STRING" id="84724.SAMN04488564_103636"/>
<comment type="similarity">
    <text evidence="1">Belongs to the N(4)/N(6)-methyltransferase family.</text>
</comment>
<organism evidence="6 7">
    <name type="scientific">Lentzea waywayandensis</name>
    <dbReference type="NCBI Taxonomy" id="84724"/>
    <lineage>
        <taxon>Bacteria</taxon>
        <taxon>Bacillati</taxon>
        <taxon>Actinomycetota</taxon>
        <taxon>Actinomycetes</taxon>
        <taxon>Pseudonocardiales</taxon>
        <taxon>Pseudonocardiaceae</taxon>
        <taxon>Lentzea</taxon>
    </lineage>
</organism>
<reference evidence="7" key="1">
    <citation type="submission" date="2016-10" db="EMBL/GenBank/DDBJ databases">
        <authorList>
            <person name="Varghese N."/>
            <person name="Submissions S."/>
        </authorList>
    </citation>
    <scope>NUCLEOTIDE SEQUENCE [LARGE SCALE GENOMIC DNA]</scope>
    <source>
        <strain evidence="7">DSM 44232</strain>
    </source>
</reference>
<evidence type="ECO:0000259" key="5">
    <source>
        <dbReference type="Pfam" id="PF01555"/>
    </source>
</evidence>
<dbReference type="InterPro" id="IPR001091">
    <property type="entry name" value="RM_Methyltransferase"/>
</dbReference>
<dbReference type="PRINTS" id="PR00508">
    <property type="entry name" value="S21N4MTFRASE"/>
</dbReference>
<dbReference type="AlphaFoldDB" id="A0A1I6E2D6"/>
<name>A0A1I6E2D6_9PSEU</name>
<dbReference type="PIRSF" id="PIRSF015855">
    <property type="entry name" value="TypeIII_Mtase_mKpnI"/>
    <property type="match status" value="1"/>
</dbReference>
<evidence type="ECO:0000313" key="7">
    <source>
        <dbReference type="Proteomes" id="UP000198583"/>
    </source>
</evidence>
<sequence length="653" mass="72001">MAADFAPVTALTCPGEAAGNLEALARLFPGVVTEQGLDVDALREILGEKVRPGAEVFGLRWPGMGEARRLSAEPATGTLLPRPGESVDWDTTRNVVIEGDNLEVLRLLRRGYTGKVDVIYIDPPYNTGNDFVYDDSRMSTIAEYETEAGLRDALGPLQVGEGSDRAQDRRSAASRHTRWLSMMYPRLLVAHNLLKDTGVVIVAIDDTEHARLRLLLDKVFGAENFAANVVWQGVGKNDARFTAGGNDYMLIYAKDVGLLVRNDVRWVEPKEGYELVLAASKRAWAESGHDAGRATEIFRKWWNTKPDVEKGLLQYKEIDEHGKAFRRSPVSSPNPRENLMFDVPHPVTGRPVVAPPNGWRYSRESMAEKIAEGLILFGRDHESTISSKTYLEDAREQPIRPAFWQVRATASEALAKSLQAQVFDFPKDVSVLAKWINAVTQGDKKAFVLDFFAGSGSVGHAVMNLNAADDGERRYVLVQLDEKVGKNGYETIAGIARERLRRAGAEIAARRRVDTGFRSYRLATSNIKAWNGLAELDLLGSVDNLVEGRGTDDLLVEMMLRLGVDLVTPVEIREVGGSTLYNVGGTVYAYFGADVTTDRADKVAKAIVAWRDENPANSDITVVVRDTGFRDDCAKLNFAVALEQAGFTTLRSI</sequence>
<proteinExistence type="inferred from homology"/>
<dbReference type="InterPro" id="IPR029063">
    <property type="entry name" value="SAM-dependent_MTases_sf"/>
</dbReference>
<dbReference type="RefSeq" id="WP_093592565.1">
    <property type="nucleotide sequence ID" value="NZ_FOYL01000003.1"/>
</dbReference>
<keyword evidence="4" id="KW-0949">S-adenosyl-L-methionine</keyword>
<dbReference type="InterPro" id="IPR002295">
    <property type="entry name" value="N4/N6-MTase_EcoPI_Mod-like"/>
</dbReference>
<dbReference type="Gene3D" id="3.40.50.150">
    <property type="entry name" value="Vaccinia Virus protein VP39"/>
    <property type="match status" value="1"/>
</dbReference>
<keyword evidence="7" id="KW-1185">Reference proteome</keyword>
<dbReference type="EMBL" id="FOYL01000003">
    <property type="protein sequence ID" value="SFR11711.1"/>
    <property type="molecule type" value="Genomic_DNA"/>
</dbReference>
<dbReference type="GO" id="GO:0032259">
    <property type="term" value="P:methylation"/>
    <property type="evidence" value="ECO:0007669"/>
    <property type="project" value="UniProtKB-KW"/>
</dbReference>
<dbReference type="GO" id="GO:0003677">
    <property type="term" value="F:DNA binding"/>
    <property type="evidence" value="ECO:0007669"/>
    <property type="project" value="InterPro"/>
</dbReference>
<evidence type="ECO:0000256" key="1">
    <source>
        <dbReference type="ARBA" id="ARBA00006594"/>
    </source>
</evidence>
<dbReference type="InterPro" id="IPR002052">
    <property type="entry name" value="DNA_methylase_N6_adenine_CS"/>
</dbReference>
<accession>A0A1I6E2D6</accession>
<evidence type="ECO:0000256" key="2">
    <source>
        <dbReference type="ARBA" id="ARBA00022603"/>
    </source>
</evidence>
<feature type="domain" description="DNA methylase N-4/N-6" evidence="5">
    <location>
        <begin position="116"/>
        <end position="467"/>
    </location>
</feature>
<dbReference type="InterPro" id="IPR002941">
    <property type="entry name" value="DNA_methylase_N4/N6"/>
</dbReference>
<evidence type="ECO:0000313" key="6">
    <source>
        <dbReference type="EMBL" id="SFR11711.1"/>
    </source>
</evidence>
<dbReference type="Pfam" id="PF01555">
    <property type="entry name" value="N6_N4_Mtase"/>
    <property type="match status" value="1"/>
</dbReference>
<dbReference type="Proteomes" id="UP000198583">
    <property type="component" value="Unassembled WGS sequence"/>
</dbReference>
<dbReference type="SUPFAM" id="SSF53335">
    <property type="entry name" value="S-adenosyl-L-methionine-dependent methyltransferases"/>
    <property type="match status" value="1"/>
</dbReference>
<dbReference type="GO" id="GO:0008170">
    <property type="term" value="F:N-methyltransferase activity"/>
    <property type="evidence" value="ECO:0007669"/>
    <property type="project" value="InterPro"/>
</dbReference>
<protein>
    <submittedName>
        <fullName evidence="6">Adenine-specific DNA-methyltransferase</fullName>
    </submittedName>
</protein>
<dbReference type="OrthoDB" id="9773060at2"/>